<dbReference type="Gene3D" id="3.30.420.10">
    <property type="entry name" value="Ribonuclease H-like superfamily/Ribonuclease H"/>
    <property type="match status" value="1"/>
</dbReference>
<dbReference type="InterPro" id="IPR012337">
    <property type="entry name" value="RNaseH-like_sf"/>
</dbReference>
<sequence length="208" mass="23637">MKDMCADCTIVHRKPRYPQSQGSVERGNAHIKNMLVIWMRENNSKKWNIWLKFVQFEKNNSHQSGINRSPYKAISDKPNELSSDKQHEPDEVSQLNAALNLSETQETELDVHEFAVCENPCFSNIQCSICAQYIHELCSKGNISDTITCHLCSNKEVIKNERRHASDSMTKQAVGMRHLSERVLTEVDVGANVLVAISPCGSRERRPP</sequence>
<dbReference type="SUPFAM" id="SSF53098">
    <property type="entry name" value="Ribonuclease H-like"/>
    <property type="match status" value="1"/>
</dbReference>
<feature type="region of interest" description="Disordered" evidence="1">
    <location>
        <begin position="61"/>
        <end position="90"/>
    </location>
</feature>
<organism evidence="2 3">
    <name type="scientific">Mytilus edulis</name>
    <name type="common">Blue mussel</name>
    <dbReference type="NCBI Taxonomy" id="6550"/>
    <lineage>
        <taxon>Eukaryota</taxon>
        <taxon>Metazoa</taxon>
        <taxon>Spiralia</taxon>
        <taxon>Lophotrochozoa</taxon>
        <taxon>Mollusca</taxon>
        <taxon>Bivalvia</taxon>
        <taxon>Autobranchia</taxon>
        <taxon>Pteriomorphia</taxon>
        <taxon>Mytilida</taxon>
        <taxon>Mytiloidea</taxon>
        <taxon>Mytilidae</taxon>
        <taxon>Mytilinae</taxon>
        <taxon>Mytilus</taxon>
    </lineage>
</organism>
<dbReference type="EMBL" id="CAJPWZ010000936">
    <property type="protein sequence ID" value="CAG2204062.1"/>
    <property type="molecule type" value="Genomic_DNA"/>
</dbReference>
<dbReference type="Proteomes" id="UP000683360">
    <property type="component" value="Unassembled WGS sequence"/>
</dbReference>
<dbReference type="AlphaFoldDB" id="A0A8S3R7F5"/>
<evidence type="ECO:0000256" key="1">
    <source>
        <dbReference type="SAM" id="MobiDB-lite"/>
    </source>
</evidence>
<proteinExistence type="predicted"/>
<evidence type="ECO:0000313" key="3">
    <source>
        <dbReference type="Proteomes" id="UP000683360"/>
    </source>
</evidence>
<protein>
    <recommendedName>
        <fullName evidence="4">Integrase catalytic domain-containing protein</fullName>
    </recommendedName>
</protein>
<dbReference type="GO" id="GO:0003676">
    <property type="term" value="F:nucleic acid binding"/>
    <property type="evidence" value="ECO:0007669"/>
    <property type="project" value="InterPro"/>
</dbReference>
<gene>
    <name evidence="2" type="ORF">MEDL_18550</name>
</gene>
<dbReference type="InterPro" id="IPR036397">
    <property type="entry name" value="RNaseH_sf"/>
</dbReference>
<comment type="caution">
    <text evidence="2">The sequence shown here is derived from an EMBL/GenBank/DDBJ whole genome shotgun (WGS) entry which is preliminary data.</text>
</comment>
<reference evidence="2" key="1">
    <citation type="submission" date="2021-03" db="EMBL/GenBank/DDBJ databases">
        <authorList>
            <person name="Bekaert M."/>
        </authorList>
    </citation>
    <scope>NUCLEOTIDE SEQUENCE</scope>
</reference>
<feature type="compositionally biased region" description="Basic and acidic residues" evidence="1">
    <location>
        <begin position="74"/>
        <end position="90"/>
    </location>
</feature>
<accession>A0A8S3R7F5</accession>
<evidence type="ECO:0000313" key="2">
    <source>
        <dbReference type="EMBL" id="CAG2204062.1"/>
    </source>
</evidence>
<keyword evidence="3" id="KW-1185">Reference proteome</keyword>
<name>A0A8S3R7F5_MYTED</name>
<evidence type="ECO:0008006" key="4">
    <source>
        <dbReference type="Google" id="ProtNLM"/>
    </source>
</evidence>